<dbReference type="InterPro" id="IPR000175">
    <property type="entry name" value="Na/ntran_symport"/>
</dbReference>
<dbReference type="PROSITE" id="PS50267">
    <property type="entry name" value="NA_NEUROTRAN_SYMP_3"/>
    <property type="match status" value="1"/>
</dbReference>
<evidence type="ECO:0000256" key="2">
    <source>
        <dbReference type="ARBA" id="ARBA00006459"/>
    </source>
</evidence>
<dbReference type="GO" id="GO:0089718">
    <property type="term" value="P:amino acid import across plasma membrane"/>
    <property type="evidence" value="ECO:0007669"/>
    <property type="project" value="TreeGrafter"/>
</dbReference>
<dbReference type="OMA" id="SHANFED"/>
<feature type="region of interest" description="Disordered" evidence="9">
    <location>
        <begin position="328"/>
        <end position="351"/>
    </location>
</feature>
<dbReference type="PRINTS" id="PR00176">
    <property type="entry name" value="NANEUSMPORT"/>
</dbReference>
<feature type="binding site" evidence="8">
    <location>
        <position position="94"/>
    </location>
    <ligand>
        <name>Na(+)</name>
        <dbReference type="ChEBI" id="CHEBI:29101"/>
        <label>1</label>
    </ligand>
</feature>
<evidence type="ECO:0000256" key="5">
    <source>
        <dbReference type="ARBA" id="ARBA00022847"/>
    </source>
</evidence>
<reference evidence="12" key="2">
    <citation type="submission" date="2018-07" db="EMBL/GenBank/DDBJ databases">
        <authorList>
            <person name="Quirk P.G."/>
            <person name="Krulwich T.A."/>
        </authorList>
    </citation>
    <scope>NUCLEOTIDE SEQUENCE</scope>
</reference>
<feature type="transmembrane region" description="Helical" evidence="10">
    <location>
        <begin position="123"/>
        <end position="148"/>
    </location>
</feature>
<evidence type="ECO:0000313" key="11">
    <source>
        <dbReference type="EMBL" id="SSX16761.1"/>
    </source>
</evidence>
<keyword evidence="5" id="KW-0769">Symport</keyword>
<dbReference type="EMBL" id="UFQT01005231">
    <property type="protein sequence ID" value="SSX35951.1"/>
    <property type="molecule type" value="Genomic_DNA"/>
</dbReference>
<dbReference type="PANTHER" id="PTHR11616:SF303">
    <property type="entry name" value="SODIUM- AND CHLORIDE-DEPENDENT GABA TRANSPORTER INE"/>
    <property type="match status" value="1"/>
</dbReference>
<protein>
    <submittedName>
        <fullName evidence="12">CSON011724 protein</fullName>
    </submittedName>
</protein>
<dbReference type="GO" id="GO:0005886">
    <property type="term" value="C:plasma membrane"/>
    <property type="evidence" value="ECO:0007669"/>
    <property type="project" value="TreeGrafter"/>
</dbReference>
<evidence type="ECO:0000256" key="4">
    <source>
        <dbReference type="ARBA" id="ARBA00022692"/>
    </source>
</evidence>
<evidence type="ECO:0000256" key="1">
    <source>
        <dbReference type="ARBA" id="ARBA00004141"/>
    </source>
</evidence>
<feature type="transmembrane region" description="Helical" evidence="10">
    <location>
        <begin position="237"/>
        <end position="259"/>
    </location>
</feature>
<feature type="binding site" evidence="8">
    <location>
        <position position="90"/>
    </location>
    <ligand>
        <name>Na(+)</name>
        <dbReference type="ChEBI" id="CHEBI:29101"/>
        <label>1</label>
    </ligand>
</feature>
<sequence>MISFASYNKYNNNMLHDTLAVSFVNAVTCLLVGIFAFATLGNIALEQTTSVENVVSDGPGLIFVVYTQALAKMPAPQMWAVMFFFMLLCLGLNSQFAIVEVVVTSIQDAFPNWIKRKLVYHELLVLILCSIAFFFGLPNIIQSGMYYFQLVDHYAASVTIIFLAFFEVVAVSWIYGVDRLSKSIKQMTGRNPSLYFRSCWLIFVPVSLLALFAFSIYNYEHITYHNGKYEYPGWAHGLGWSIVSISLMFIPCYAIIMLARAEGNSFVEKLKNSLIPNIYECKICGEHHCEHIEEGLLPQELSPMMPGSPESPPPVIIFQAASKSNISNHHFQNNNNTPRDAATTKSSTVKT</sequence>
<evidence type="ECO:0000256" key="7">
    <source>
        <dbReference type="ARBA" id="ARBA00023136"/>
    </source>
</evidence>
<evidence type="ECO:0000256" key="3">
    <source>
        <dbReference type="ARBA" id="ARBA00022448"/>
    </source>
</evidence>
<dbReference type="InterPro" id="IPR037272">
    <property type="entry name" value="SNS_sf"/>
</dbReference>
<keyword evidence="4 10" id="KW-0812">Transmembrane</keyword>
<dbReference type="PANTHER" id="PTHR11616">
    <property type="entry name" value="SODIUM/CHLORIDE DEPENDENT TRANSPORTER"/>
    <property type="match status" value="1"/>
</dbReference>
<dbReference type="GO" id="GO:0005283">
    <property type="term" value="F:amino acid:sodium symporter activity"/>
    <property type="evidence" value="ECO:0007669"/>
    <property type="project" value="TreeGrafter"/>
</dbReference>
<proteinExistence type="inferred from homology"/>
<reference evidence="11" key="1">
    <citation type="submission" date="2018-04" db="EMBL/GenBank/DDBJ databases">
        <authorList>
            <person name="Go L.Y."/>
            <person name="Mitchell J.A."/>
        </authorList>
    </citation>
    <scope>NUCLEOTIDE SEQUENCE</scope>
    <source>
        <tissue evidence="11">Whole organism</tissue>
    </source>
</reference>
<keyword evidence="7 10" id="KW-0472">Membrane</keyword>
<keyword evidence="3" id="KW-0813">Transport</keyword>
<evidence type="ECO:0000256" key="10">
    <source>
        <dbReference type="SAM" id="Phobius"/>
    </source>
</evidence>
<feature type="transmembrane region" description="Helical" evidence="10">
    <location>
        <begin position="198"/>
        <end position="217"/>
    </location>
</feature>
<organism evidence="12">
    <name type="scientific">Culicoides sonorensis</name>
    <name type="common">Biting midge</name>
    <dbReference type="NCBI Taxonomy" id="179676"/>
    <lineage>
        <taxon>Eukaryota</taxon>
        <taxon>Metazoa</taxon>
        <taxon>Ecdysozoa</taxon>
        <taxon>Arthropoda</taxon>
        <taxon>Hexapoda</taxon>
        <taxon>Insecta</taxon>
        <taxon>Pterygota</taxon>
        <taxon>Neoptera</taxon>
        <taxon>Endopterygota</taxon>
        <taxon>Diptera</taxon>
        <taxon>Nematocera</taxon>
        <taxon>Chironomoidea</taxon>
        <taxon>Ceratopogonidae</taxon>
        <taxon>Ceratopogoninae</taxon>
        <taxon>Culicoides</taxon>
        <taxon>Monoculicoides</taxon>
    </lineage>
</organism>
<feature type="transmembrane region" description="Helical" evidence="10">
    <location>
        <begin position="21"/>
        <end position="45"/>
    </location>
</feature>
<feature type="transmembrane region" description="Helical" evidence="10">
    <location>
        <begin position="79"/>
        <end position="103"/>
    </location>
</feature>
<evidence type="ECO:0000256" key="9">
    <source>
        <dbReference type="SAM" id="MobiDB-lite"/>
    </source>
</evidence>
<name>A0A336N1U1_CULSO</name>
<keyword evidence="6 10" id="KW-1133">Transmembrane helix</keyword>
<dbReference type="VEuPathDB" id="VectorBase:CSON011724"/>
<evidence type="ECO:0000256" key="6">
    <source>
        <dbReference type="ARBA" id="ARBA00022989"/>
    </source>
</evidence>
<comment type="subcellular location">
    <subcellularLocation>
        <location evidence="1">Membrane</location>
        <topology evidence="1">Multi-pass membrane protein</topology>
    </subcellularLocation>
</comment>
<feature type="transmembrane region" description="Helical" evidence="10">
    <location>
        <begin position="154"/>
        <end position="177"/>
    </location>
</feature>
<dbReference type="EMBL" id="UFQS01005231">
    <property type="protein sequence ID" value="SSX16761.1"/>
    <property type="molecule type" value="Genomic_DNA"/>
</dbReference>
<dbReference type="AlphaFoldDB" id="A0A336N1U1"/>
<accession>A0A336N1U1</accession>
<gene>
    <name evidence="12" type="primary">CSON011724</name>
</gene>
<feature type="binding site" evidence="8">
    <location>
        <position position="25"/>
    </location>
    <ligand>
        <name>Na(+)</name>
        <dbReference type="ChEBI" id="CHEBI:29101"/>
        <label>1</label>
    </ligand>
</feature>
<evidence type="ECO:0000313" key="12">
    <source>
        <dbReference type="EMBL" id="SSX35951.1"/>
    </source>
</evidence>
<keyword evidence="8" id="KW-0479">Metal-binding</keyword>
<comment type="similarity">
    <text evidence="2">Belongs to the sodium:neurotransmitter symporter (SNF) (TC 2.A.22) family.</text>
</comment>
<dbReference type="GO" id="GO:0046872">
    <property type="term" value="F:metal ion binding"/>
    <property type="evidence" value="ECO:0007669"/>
    <property type="project" value="UniProtKB-KW"/>
</dbReference>
<dbReference type="Pfam" id="PF00209">
    <property type="entry name" value="SNF"/>
    <property type="match status" value="1"/>
</dbReference>
<keyword evidence="8" id="KW-0915">Sodium</keyword>
<evidence type="ECO:0000256" key="8">
    <source>
        <dbReference type="PIRSR" id="PIRSR600175-1"/>
    </source>
</evidence>
<dbReference type="SUPFAM" id="SSF161070">
    <property type="entry name" value="SNF-like"/>
    <property type="match status" value="1"/>
</dbReference>